<evidence type="ECO:0000313" key="2">
    <source>
        <dbReference type="Proteomes" id="UP001233999"/>
    </source>
</evidence>
<organism evidence="1 2">
    <name type="scientific">Diploptera punctata</name>
    <name type="common">Pacific beetle cockroach</name>
    <dbReference type="NCBI Taxonomy" id="6984"/>
    <lineage>
        <taxon>Eukaryota</taxon>
        <taxon>Metazoa</taxon>
        <taxon>Ecdysozoa</taxon>
        <taxon>Arthropoda</taxon>
        <taxon>Hexapoda</taxon>
        <taxon>Insecta</taxon>
        <taxon>Pterygota</taxon>
        <taxon>Neoptera</taxon>
        <taxon>Polyneoptera</taxon>
        <taxon>Dictyoptera</taxon>
        <taxon>Blattodea</taxon>
        <taxon>Blaberoidea</taxon>
        <taxon>Blaberidae</taxon>
        <taxon>Diplopterinae</taxon>
        <taxon>Diploptera</taxon>
    </lineage>
</organism>
<sequence>FLFELIFKMLIFQNALIIKILAKILIYIIEVLDDVCNDDEIEEVWKAGCNDLLLMNIEKFDML</sequence>
<gene>
    <name evidence="1" type="ORF">L9F63_008158</name>
</gene>
<comment type="caution">
    <text evidence="1">The sequence shown here is derived from an EMBL/GenBank/DDBJ whole genome shotgun (WGS) entry which is preliminary data.</text>
</comment>
<dbReference type="EMBL" id="JASPKZ010010272">
    <property type="protein sequence ID" value="KAJ9574626.1"/>
    <property type="molecule type" value="Genomic_DNA"/>
</dbReference>
<keyword evidence="2" id="KW-1185">Reference proteome</keyword>
<protein>
    <submittedName>
        <fullName evidence="1">Uncharacterized protein</fullName>
    </submittedName>
</protein>
<name>A0AAD7Z676_DIPPU</name>
<dbReference type="Proteomes" id="UP001233999">
    <property type="component" value="Unassembled WGS sequence"/>
</dbReference>
<reference evidence="1" key="1">
    <citation type="journal article" date="2023" name="IScience">
        <title>Live-bearing cockroach genome reveals convergent evolutionary mechanisms linked to viviparity in insects and beyond.</title>
        <authorList>
            <person name="Fouks B."/>
            <person name="Harrison M.C."/>
            <person name="Mikhailova A.A."/>
            <person name="Marchal E."/>
            <person name="English S."/>
            <person name="Carruthers M."/>
            <person name="Jennings E.C."/>
            <person name="Chiamaka E.L."/>
            <person name="Frigard R.A."/>
            <person name="Pippel M."/>
            <person name="Attardo G.M."/>
            <person name="Benoit J.B."/>
            <person name="Bornberg-Bauer E."/>
            <person name="Tobe S.S."/>
        </authorList>
    </citation>
    <scope>NUCLEOTIDE SEQUENCE</scope>
    <source>
        <strain evidence="1">Stay&amp;Tobe</strain>
    </source>
</reference>
<feature type="non-terminal residue" evidence="1">
    <location>
        <position position="1"/>
    </location>
</feature>
<dbReference type="AlphaFoldDB" id="A0AAD7Z676"/>
<proteinExistence type="predicted"/>
<reference evidence="1" key="2">
    <citation type="submission" date="2023-05" db="EMBL/GenBank/DDBJ databases">
        <authorList>
            <person name="Fouks B."/>
        </authorList>
    </citation>
    <scope>NUCLEOTIDE SEQUENCE</scope>
    <source>
        <strain evidence="1">Stay&amp;Tobe</strain>
        <tissue evidence="1">Testes</tissue>
    </source>
</reference>
<evidence type="ECO:0000313" key="1">
    <source>
        <dbReference type="EMBL" id="KAJ9574626.1"/>
    </source>
</evidence>
<feature type="non-terminal residue" evidence="1">
    <location>
        <position position="63"/>
    </location>
</feature>
<accession>A0AAD7Z676</accession>